<dbReference type="EC" id="4.7.1.1" evidence="1"/>
<reference evidence="1 2" key="1">
    <citation type="submission" date="2021-03" db="EMBL/GenBank/DDBJ databases">
        <title>Genomic Encyclopedia of Type Strains, Phase IV (KMG-IV): sequencing the most valuable type-strain genomes for metagenomic binning, comparative biology and taxonomic classification.</title>
        <authorList>
            <person name="Goeker M."/>
        </authorList>
    </citation>
    <scope>NUCLEOTIDE SEQUENCE [LARGE SCALE GENOMIC DNA]</scope>
    <source>
        <strain evidence="1 2">DSM 25790</strain>
    </source>
</reference>
<evidence type="ECO:0000313" key="1">
    <source>
        <dbReference type="EMBL" id="MBP2257556.1"/>
    </source>
</evidence>
<gene>
    <name evidence="1" type="ORF">J2Z81_001504</name>
</gene>
<accession>A0ABS4S7T9</accession>
<keyword evidence="1" id="KW-0456">Lyase</keyword>
<dbReference type="Pfam" id="PF06007">
    <property type="entry name" value="PhnJ"/>
    <property type="match status" value="1"/>
</dbReference>
<dbReference type="Proteomes" id="UP001519294">
    <property type="component" value="Unassembled WGS sequence"/>
</dbReference>
<dbReference type="EMBL" id="JAGIKX010000010">
    <property type="protein sequence ID" value="MBP2257556.1"/>
    <property type="molecule type" value="Genomic_DNA"/>
</dbReference>
<name>A0ABS4S7T9_9BACI</name>
<dbReference type="SFLD" id="SFLDF00379">
    <property type="entry name" value="Phosphonate_metabolism_(PhnJ)"/>
    <property type="match status" value="1"/>
</dbReference>
<dbReference type="SFLD" id="SFLDG01115">
    <property type="entry name" value="Phosphonate_metabolism_(PhnJ)"/>
    <property type="match status" value="1"/>
</dbReference>
<protein>
    <submittedName>
        <fullName evidence="1">Alpha-D-ribose 1-methylphosphonate 5-phosphate C-P lyase</fullName>
        <ecNumber evidence="1">4.7.1.1</ecNumber>
    </submittedName>
</protein>
<dbReference type="SFLD" id="SFLDS00033">
    <property type="entry name" value="Radical_SAM_Phosphonate_Metabo"/>
    <property type="match status" value="1"/>
</dbReference>
<evidence type="ECO:0000313" key="2">
    <source>
        <dbReference type="Proteomes" id="UP001519294"/>
    </source>
</evidence>
<dbReference type="RefSeq" id="WP_226371040.1">
    <property type="nucleotide sequence ID" value="NZ_JAGIKX010000010.1"/>
</dbReference>
<proteinExistence type="predicted"/>
<keyword evidence="2" id="KW-1185">Reference proteome</keyword>
<dbReference type="PIRSF" id="PIRSF011468">
    <property type="entry name" value="PhnJ"/>
    <property type="match status" value="1"/>
</dbReference>
<organism evidence="1 2">
    <name type="scientific">Virgibacillus alimentarius</name>
    <dbReference type="NCBI Taxonomy" id="698769"/>
    <lineage>
        <taxon>Bacteria</taxon>
        <taxon>Bacillati</taxon>
        <taxon>Bacillota</taxon>
        <taxon>Bacilli</taxon>
        <taxon>Bacillales</taxon>
        <taxon>Bacillaceae</taxon>
        <taxon>Virgibacillus</taxon>
    </lineage>
</organism>
<sequence>MHNTHFAFFDESSKKEIRRAILKAVAIPGYQVPFASREMPIARGWGTGGLQITLSIIGKPDVLKVIDQGADESVNAVSIKKLVHETTGVKLTDQTKDASIIQSRHRIPEVPLTKDQIIVLQVPEPEPLRKVEAKEYVTKKLHAEKEYSAAWLMLFEQIMKFGRTSTAEDHPVYVHNRYVMAPSPIPRFDNPKMHQSDALMLLGAGREKKIYAIPPYTEVKSLAFEDYPFTVESFEGKSCHLCGATKTFLDEMIDPETGDAIYQCNDTSYCISRLNENEKSEVAESYV</sequence>
<dbReference type="InterPro" id="IPR010306">
    <property type="entry name" value="PhnJ"/>
</dbReference>
<comment type="caution">
    <text evidence="1">The sequence shown here is derived from an EMBL/GenBank/DDBJ whole genome shotgun (WGS) entry which is preliminary data.</text>
</comment>
<dbReference type="GO" id="GO:0098848">
    <property type="term" value="F:alpha-D-ribose 1-methylphosphonate 5-phosphate C-P-lyase activity"/>
    <property type="evidence" value="ECO:0007669"/>
    <property type="project" value="UniProtKB-EC"/>
</dbReference>